<feature type="compositionally biased region" description="Low complexity" evidence="1">
    <location>
        <begin position="222"/>
        <end position="262"/>
    </location>
</feature>
<feature type="domain" description="USP" evidence="3">
    <location>
        <begin position="614"/>
        <end position="1020"/>
    </location>
</feature>
<dbReference type="SUPFAM" id="SSF52821">
    <property type="entry name" value="Rhodanese/Cell cycle control phosphatase"/>
    <property type="match status" value="1"/>
</dbReference>
<organism evidence="4 5">
    <name type="scientific">Coniella lustricola</name>
    <dbReference type="NCBI Taxonomy" id="2025994"/>
    <lineage>
        <taxon>Eukaryota</taxon>
        <taxon>Fungi</taxon>
        <taxon>Dikarya</taxon>
        <taxon>Ascomycota</taxon>
        <taxon>Pezizomycotina</taxon>
        <taxon>Sordariomycetes</taxon>
        <taxon>Sordariomycetidae</taxon>
        <taxon>Diaporthales</taxon>
        <taxon>Schizoparmaceae</taxon>
        <taxon>Coniella</taxon>
    </lineage>
</organism>
<dbReference type="EMBL" id="KZ678386">
    <property type="protein sequence ID" value="PSR99130.1"/>
    <property type="molecule type" value="Genomic_DNA"/>
</dbReference>
<dbReference type="InterPro" id="IPR036873">
    <property type="entry name" value="Rhodanese-like_dom_sf"/>
</dbReference>
<reference evidence="4 5" key="1">
    <citation type="journal article" date="2018" name="Mycol. Prog.">
        <title>Coniella lustricola, a new species from submerged detritus.</title>
        <authorList>
            <person name="Raudabaugh D.B."/>
            <person name="Iturriaga T."/>
            <person name="Carver A."/>
            <person name="Mondo S."/>
            <person name="Pangilinan J."/>
            <person name="Lipzen A."/>
            <person name="He G."/>
            <person name="Amirebrahimi M."/>
            <person name="Grigoriev I.V."/>
            <person name="Miller A.N."/>
        </authorList>
    </citation>
    <scope>NUCLEOTIDE SEQUENCE [LARGE SCALE GENOMIC DNA]</scope>
    <source>
        <strain evidence="4 5">B22-T-1</strain>
    </source>
</reference>
<evidence type="ECO:0008006" key="6">
    <source>
        <dbReference type="Google" id="ProtNLM"/>
    </source>
</evidence>
<feature type="compositionally biased region" description="Low complexity" evidence="1">
    <location>
        <begin position="152"/>
        <end position="166"/>
    </location>
</feature>
<feature type="compositionally biased region" description="Basic residues" evidence="1">
    <location>
        <begin position="511"/>
        <end position="523"/>
    </location>
</feature>
<dbReference type="InParanoid" id="A0A2T3AI71"/>
<feature type="domain" description="Rhodanese" evidence="2">
    <location>
        <begin position="292"/>
        <end position="418"/>
    </location>
</feature>
<dbReference type="GO" id="GO:0005829">
    <property type="term" value="C:cytosol"/>
    <property type="evidence" value="ECO:0007669"/>
    <property type="project" value="TreeGrafter"/>
</dbReference>
<dbReference type="InterPro" id="IPR001394">
    <property type="entry name" value="Peptidase_C19_UCH"/>
</dbReference>
<feature type="region of interest" description="Disordered" evidence="1">
    <location>
        <begin position="119"/>
        <end position="174"/>
    </location>
</feature>
<dbReference type="AlphaFoldDB" id="A0A2T3AI71"/>
<dbReference type="GO" id="GO:0005634">
    <property type="term" value="C:nucleus"/>
    <property type="evidence" value="ECO:0007669"/>
    <property type="project" value="TreeGrafter"/>
</dbReference>
<protein>
    <recommendedName>
        <fullName evidence="6">USP domain-containing protein</fullName>
    </recommendedName>
</protein>
<keyword evidence="5" id="KW-1185">Reference proteome</keyword>
<dbReference type="InterPro" id="IPR038765">
    <property type="entry name" value="Papain-like_cys_pep_sf"/>
</dbReference>
<dbReference type="SUPFAM" id="SSF54001">
    <property type="entry name" value="Cysteine proteinases"/>
    <property type="match status" value="1"/>
</dbReference>
<feature type="region of interest" description="Disordered" evidence="1">
    <location>
        <begin position="198"/>
        <end position="275"/>
    </location>
</feature>
<feature type="compositionally biased region" description="Low complexity" evidence="1">
    <location>
        <begin position="534"/>
        <end position="552"/>
    </location>
</feature>
<dbReference type="InterPro" id="IPR018200">
    <property type="entry name" value="USP_CS"/>
</dbReference>
<dbReference type="Gene3D" id="3.90.70.10">
    <property type="entry name" value="Cysteine proteinases"/>
    <property type="match status" value="1"/>
</dbReference>
<dbReference type="OrthoDB" id="292964at2759"/>
<dbReference type="InterPro" id="IPR028889">
    <property type="entry name" value="USP"/>
</dbReference>
<feature type="compositionally biased region" description="Basic and acidic residues" evidence="1">
    <location>
        <begin position="446"/>
        <end position="463"/>
    </location>
</feature>
<dbReference type="PROSITE" id="PS00972">
    <property type="entry name" value="USP_1"/>
    <property type="match status" value="1"/>
</dbReference>
<feature type="region of interest" description="Disordered" evidence="1">
    <location>
        <begin position="894"/>
        <end position="940"/>
    </location>
</feature>
<proteinExistence type="predicted"/>
<dbReference type="Pfam" id="PF00443">
    <property type="entry name" value="UCH"/>
    <property type="match status" value="1"/>
</dbReference>
<feature type="compositionally biased region" description="Low complexity" evidence="1">
    <location>
        <begin position="596"/>
        <end position="606"/>
    </location>
</feature>
<dbReference type="Pfam" id="PF00581">
    <property type="entry name" value="Rhodanese"/>
    <property type="match status" value="1"/>
</dbReference>
<dbReference type="Gene3D" id="1.20.58.80">
    <property type="entry name" value="Phosphotransferase system, lactose/cellobiose-type IIA subunit"/>
    <property type="match status" value="1"/>
</dbReference>
<dbReference type="InterPro" id="IPR001763">
    <property type="entry name" value="Rhodanese-like_dom"/>
</dbReference>
<sequence>MPYRHFSDLTRGLDDGAVHAALARPVAGLLDDANAAATLARAGVSSGRLDNALEAYIKALTLVIKVIPQHKDYHEGSNSQRCKRILDHLSSSYDTFENIKQIIKDDNAQSGVRPAQSRAFPPLATIPPRKAAAAPTSAGAKTPHVTSPTFKLGLSSPGSPGSPGSPKTAPLVPLKPAKLRTTADMLLSQMPKVPDAIYSPARGNLSNEAADLPSSTPRGMFSRTSSSAASFPSKPVAPTSQPKSPLLESSVNGSSSSQPINSTLSSQPPKRPVLPEGDMITVQDLLRFQRTAHYHILLIDVRPRASYEEGHIFSSATICIEPEIIQRSNIEASDVEDSMEVGTVEEKALFEKRHDFDMIVIYDQDSQSLGADRTSPAAKMVTVLADFDYPDGDPASKHPKLLRGGLDAWSDMIGGNSLQTSSHRRKKSTYDKPWLKSPIKPIQDAEEARRWEEKLEKPKQEERDAPDEEDWTAVRSVSDFLTRYPPVQESMTSPVVSKPNGTQNLQPTLPHHPHPHTHPRSQPRPHPPPPPPHQHQYQQQQQQQQQQQTQPQRSRHHQHHRSADYPLLPSEPTRPPPAVPRRSFTGLQSRDDEQGTSTTKVVTRTDTAARRRAIGLRNPGNWCYANSTLQALFASGGFGEELFSQAWQNLYKPQKKADEQIQPPQLLIKILSNLFLWMGTAKFVMTADTLMRYLRQITSKGYKGQRPEDQILGGDRQMDAHEFLVRIFTELSDETNQHRHRPDEILPPPPSNKPILEGAVDIWNLYSQANNSIIDKYWQTLECLVTRCDRCGHVTYRVDPPKNHLVLSLPETNQPQSIEALLNNYFAPEVLDDYKCDGCGRTGTCHRTPRFARLPDLLCIVFGRFENRMRKNSVYIDFPHRDLDLTPYSIQGQQPYSTSSSLLSPKLKNKPNANGIHHPHNTNNHLNNVPANSTDQPLSSPTTHIPDHHFTKPFKYDAYAVVQHGGQLLGGHYISIIRDAAGPDEWRIADDSRISAVGHSKTLLQRQNGMDAYMVFYQRKDIGLV</sequence>
<dbReference type="Proteomes" id="UP000241462">
    <property type="component" value="Unassembled WGS sequence"/>
</dbReference>
<evidence type="ECO:0000256" key="1">
    <source>
        <dbReference type="SAM" id="MobiDB-lite"/>
    </source>
</evidence>
<dbReference type="GO" id="GO:0004843">
    <property type="term" value="F:cysteine-type deubiquitinase activity"/>
    <property type="evidence" value="ECO:0007669"/>
    <property type="project" value="InterPro"/>
</dbReference>
<evidence type="ECO:0000259" key="2">
    <source>
        <dbReference type="PROSITE" id="PS50206"/>
    </source>
</evidence>
<feature type="region of interest" description="Disordered" evidence="1">
    <location>
        <begin position="415"/>
        <end position="606"/>
    </location>
</feature>
<dbReference type="PANTHER" id="PTHR24006">
    <property type="entry name" value="UBIQUITIN CARBOXYL-TERMINAL HYDROLASE"/>
    <property type="match status" value="1"/>
</dbReference>
<dbReference type="InterPro" id="IPR050164">
    <property type="entry name" value="Peptidase_C19"/>
</dbReference>
<evidence type="ECO:0000259" key="3">
    <source>
        <dbReference type="PROSITE" id="PS50235"/>
    </source>
</evidence>
<evidence type="ECO:0000313" key="4">
    <source>
        <dbReference type="EMBL" id="PSR99130.1"/>
    </source>
</evidence>
<accession>A0A2T3AI71</accession>
<name>A0A2T3AI71_9PEZI</name>
<dbReference type="Gene3D" id="3.40.250.10">
    <property type="entry name" value="Rhodanese-like domain"/>
    <property type="match status" value="1"/>
</dbReference>
<evidence type="ECO:0000313" key="5">
    <source>
        <dbReference type="Proteomes" id="UP000241462"/>
    </source>
</evidence>
<feature type="compositionally biased region" description="Low complexity" evidence="1">
    <location>
        <begin position="895"/>
        <end position="914"/>
    </location>
</feature>
<feature type="compositionally biased region" description="Polar residues" evidence="1">
    <location>
        <begin position="489"/>
        <end position="505"/>
    </location>
</feature>
<feature type="compositionally biased region" description="Polar residues" evidence="1">
    <location>
        <begin position="929"/>
        <end position="940"/>
    </location>
</feature>
<dbReference type="PROSITE" id="PS50206">
    <property type="entry name" value="RHODANESE_3"/>
    <property type="match status" value="1"/>
</dbReference>
<dbReference type="STRING" id="2025994.A0A2T3AI71"/>
<feature type="compositionally biased region" description="Low complexity" evidence="1">
    <location>
        <begin position="127"/>
        <end position="143"/>
    </location>
</feature>
<dbReference type="GO" id="GO:0016579">
    <property type="term" value="P:protein deubiquitination"/>
    <property type="evidence" value="ECO:0007669"/>
    <property type="project" value="InterPro"/>
</dbReference>
<dbReference type="PROSITE" id="PS50235">
    <property type="entry name" value="USP_3"/>
    <property type="match status" value="1"/>
</dbReference>
<gene>
    <name evidence="4" type="ORF">BD289DRAFT_57249</name>
</gene>
<dbReference type="SMART" id="SM00450">
    <property type="entry name" value="RHOD"/>
    <property type="match status" value="1"/>
</dbReference>
<dbReference type="FunCoup" id="A0A2T3AI71">
    <property type="interactions" value="132"/>
</dbReference>
<feature type="compositionally biased region" description="Pro residues" evidence="1">
    <location>
        <begin position="524"/>
        <end position="533"/>
    </location>
</feature>